<dbReference type="GO" id="GO:0035591">
    <property type="term" value="F:signaling adaptor activity"/>
    <property type="evidence" value="ECO:0007669"/>
    <property type="project" value="TreeGrafter"/>
</dbReference>
<feature type="region of interest" description="Disordered" evidence="3">
    <location>
        <begin position="340"/>
        <end position="362"/>
    </location>
</feature>
<dbReference type="InterPro" id="IPR000980">
    <property type="entry name" value="SH2"/>
</dbReference>
<dbReference type="SUPFAM" id="SSF55550">
    <property type="entry name" value="SH2 domain"/>
    <property type="match status" value="1"/>
</dbReference>
<accession>A0A1X7TT99</accession>
<organism evidence="5">
    <name type="scientific">Amphimedon queenslandica</name>
    <name type="common">Sponge</name>
    <dbReference type="NCBI Taxonomy" id="400682"/>
    <lineage>
        <taxon>Eukaryota</taxon>
        <taxon>Metazoa</taxon>
        <taxon>Porifera</taxon>
        <taxon>Demospongiae</taxon>
        <taxon>Heteroscleromorpha</taxon>
        <taxon>Haplosclerida</taxon>
        <taxon>Niphatidae</taxon>
        <taxon>Amphimedon</taxon>
    </lineage>
</organism>
<evidence type="ECO:0000256" key="2">
    <source>
        <dbReference type="PROSITE-ProRule" id="PRU00191"/>
    </source>
</evidence>
<dbReference type="Pfam" id="PF00017">
    <property type="entry name" value="SH2"/>
    <property type="match status" value="1"/>
</dbReference>
<name>A0A1X7TT99_AMPQE</name>
<dbReference type="InParanoid" id="A0A1X7TT99"/>
<dbReference type="OrthoDB" id="5914531at2759"/>
<reference evidence="5" key="1">
    <citation type="submission" date="2017-05" db="UniProtKB">
        <authorList>
            <consortium name="EnsemblMetazoa"/>
        </authorList>
    </citation>
    <scope>IDENTIFICATION</scope>
</reference>
<dbReference type="Gene3D" id="3.30.505.10">
    <property type="entry name" value="SH2 domain"/>
    <property type="match status" value="1"/>
</dbReference>
<dbReference type="PANTHER" id="PTHR19969:SF5">
    <property type="entry name" value="CRK-LIKE PROTEIN"/>
    <property type="match status" value="1"/>
</dbReference>
<feature type="compositionally biased region" description="Basic residues" evidence="3">
    <location>
        <begin position="348"/>
        <end position="362"/>
    </location>
</feature>
<evidence type="ECO:0000256" key="3">
    <source>
        <dbReference type="SAM" id="MobiDB-lite"/>
    </source>
</evidence>
<dbReference type="GO" id="GO:0016477">
    <property type="term" value="P:cell migration"/>
    <property type="evidence" value="ECO:0007669"/>
    <property type="project" value="TreeGrafter"/>
</dbReference>
<evidence type="ECO:0000256" key="1">
    <source>
        <dbReference type="ARBA" id="ARBA00022999"/>
    </source>
</evidence>
<dbReference type="InterPro" id="IPR051184">
    <property type="entry name" value="Tyrosine-phos_adapter"/>
</dbReference>
<proteinExistence type="predicted"/>
<feature type="domain" description="SH2" evidence="4">
    <location>
        <begin position="215"/>
        <end position="273"/>
    </location>
</feature>
<protein>
    <recommendedName>
        <fullName evidence="4">SH2 domain-containing protein</fullName>
    </recommendedName>
</protein>
<dbReference type="GO" id="GO:0005737">
    <property type="term" value="C:cytoplasm"/>
    <property type="evidence" value="ECO:0007669"/>
    <property type="project" value="TreeGrafter"/>
</dbReference>
<dbReference type="PROSITE" id="PS50001">
    <property type="entry name" value="SH2"/>
    <property type="match status" value="2"/>
</dbReference>
<dbReference type="AlphaFoldDB" id="A0A1X7TT99"/>
<feature type="domain" description="SH2" evidence="4">
    <location>
        <begin position="107"/>
        <end position="187"/>
    </location>
</feature>
<dbReference type="GO" id="GO:0007167">
    <property type="term" value="P:enzyme-linked receptor protein signaling pathway"/>
    <property type="evidence" value="ECO:0007669"/>
    <property type="project" value="TreeGrafter"/>
</dbReference>
<dbReference type="GO" id="GO:0030971">
    <property type="term" value="F:receptor tyrosine kinase binding"/>
    <property type="evidence" value="ECO:0007669"/>
    <property type="project" value="TreeGrafter"/>
</dbReference>
<feature type="compositionally biased region" description="Polar residues" evidence="3">
    <location>
        <begin position="14"/>
        <end position="46"/>
    </location>
</feature>
<dbReference type="SMART" id="SM00252">
    <property type="entry name" value="SH2"/>
    <property type="match status" value="1"/>
</dbReference>
<evidence type="ECO:0000259" key="4">
    <source>
        <dbReference type="PROSITE" id="PS50001"/>
    </source>
</evidence>
<dbReference type="PRINTS" id="PR00401">
    <property type="entry name" value="SH2DOMAIN"/>
</dbReference>
<dbReference type="PANTHER" id="PTHR19969">
    <property type="entry name" value="SH2-SH3 ADAPTOR PROTEIN-RELATED"/>
    <property type="match status" value="1"/>
</dbReference>
<feature type="region of interest" description="Disordered" evidence="3">
    <location>
        <begin position="1"/>
        <end position="51"/>
    </location>
</feature>
<dbReference type="eggNOG" id="KOG1264">
    <property type="taxonomic scope" value="Eukaryota"/>
</dbReference>
<dbReference type="EnsemblMetazoa" id="Aqu2.1.18465_001">
    <property type="protein sequence ID" value="Aqu2.1.18465_001"/>
    <property type="gene ID" value="Aqu2.1.18465"/>
</dbReference>
<sequence>MDEILLIQQQQQQAVQSSLANGRDTPSSSTDSDQETSPVLPSSPTAPGQGELSLPVKQQQMYIWNDNFEKWHECTVSLQPPHLYIKEHEDTRIEIQDKQLHHHKEKWFHGGISRKEAKVILQDFAGGDGSFLVRISESYTGKFAISFMHEGRVKHVVIETRPDTVAGVLYYITPQGPCFDSLTGLIEEAKRHCIIKNQLFDVVLKKSPPKPDQRWLHKSIKSFSHAEKLMKKETREGSYLVYKTSSDYAPYSLKIALRQGQTDQQSLITDSTHTLNLQTDYTLSFSQGSLDIIIKHSNGGPELKPIKISCPSLSDCEDWHSVLETYHCLPRRSSEAAGVTKATVTGGNKRKGRKKRGSCVIS</sequence>
<keyword evidence="1 2" id="KW-0727">SH2 domain</keyword>
<dbReference type="InterPro" id="IPR036860">
    <property type="entry name" value="SH2_dom_sf"/>
</dbReference>
<dbReference type="STRING" id="400682.A0A1X7TT99"/>
<evidence type="ECO:0000313" key="5">
    <source>
        <dbReference type="EnsemblMetazoa" id="Aqu2.1.18465_001"/>
    </source>
</evidence>